<keyword evidence="3" id="KW-1185">Reference proteome</keyword>
<dbReference type="Proteomes" id="UP001458880">
    <property type="component" value="Unassembled WGS sequence"/>
</dbReference>
<gene>
    <name evidence="2" type="ORF">QE152_g30101</name>
</gene>
<proteinExistence type="predicted"/>
<comment type="caution">
    <text evidence="2">The sequence shown here is derived from an EMBL/GenBank/DDBJ whole genome shotgun (WGS) entry which is preliminary data.</text>
</comment>
<feature type="region of interest" description="Disordered" evidence="1">
    <location>
        <begin position="31"/>
        <end position="99"/>
    </location>
</feature>
<dbReference type="EMBL" id="JASPKY010000396">
    <property type="protein sequence ID" value="KAK9702265.1"/>
    <property type="molecule type" value="Genomic_DNA"/>
</dbReference>
<sequence>MKQDGQSDEDKRIMKKDDFGRKLEEALVFGRRSSLARTPPSTPPQVDASVHEEVGMAGIQQTGTDAERYGTPASFLARSAPRCDTPEVGTDAEAWEDENIGDSPIYSLVGSDRGDIVQSEKKRKRAINSPRQKERMESVSIEQESAEMGEVEKMLAKVVKKTKELKKLVSESTKTKLDIKQATRELDYLVGNLERGVKQYKERRSHGLEKGDRKGKDAATQTTISCNTVSIQVEGKDIEQEKHQQEGRLRRKIREILQLKRGFVDVESILDVPWPEDMYRKTKVAYLNASSCNEQGDLAILLDPKAVADNKAVESLIPLYPEIKEMASKSTGEIDYVIKVVATKTRSQKTSEMSSALYILPLKIDKAGINNMEDAYNILVELKNTMSVHPTNTLRIILSEGLNQDYIRKLCESVFVDITVNIIILSESKIRQREQ</sequence>
<dbReference type="AlphaFoldDB" id="A0AAW1JFP9"/>
<accession>A0AAW1JFP9</accession>
<name>A0AAW1JFP9_POPJA</name>
<evidence type="ECO:0000313" key="3">
    <source>
        <dbReference type="Proteomes" id="UP001458880"/>
    </source>
</evidence>
<feature type="region of interest" description="Disordered" evidence="1">
    <location>
        <begin position="117"/>
        <end position="142"/>
    </location>
</feature>
<protein>
    <submittedName>
        <fullName evidence="2">Uncharacterized protein</fullName>
    </submittedName>
</protein>
<evidence type="ECO:0000256" key="1">
    <source>
        <dbReference type="SAM" id="MobiDB-lite"/>
    </source>
</evidence>
<reference evidence="2 3" key="1">
    <citation type="journal article" date="2024" name="BMC Genomics">
        <title>De novo assembly and annotation of Popillia japonica's genome with initial clues to its potential as an invasive pest.</title>
        <authorList>
            <person name="Cucini C."/>
            <person name="Boschi S."/>
            <person name="Funari R."/>
            <person name="Cardaioli E."/>
            <person name="Iannotti N."/>
            <person name="Marturano G."/>
            <person name="Paoli F."/>
            <person name="Bruttini M."/>
            <person name="Carapelli A."/>
            <person name="Frati F."/>
            <person name="Nardi F."/>
        </authorList>
    </citation>
    <scope>NUCLEOTIDE SEQUENCE [LARGE SCALE GENOMIC DNA]</scope>
    <source>
        <strain evidence="2">DMR45628</strain>
    </source>
</reference>
<organism evidence="2 3">
    <name type="scientific">Popillia japonica</name>
    <name type="common">Japanese beetle</name>
    <dbReference type="NCBI Taxonomy" id="7064"/>
    <lineage>
        <taxon>Eukaryota</taxon>
        <taxon>Metazoa</taxon>
        <taxon>Ecdysozoa</taxon>
        <taxon>Arthropoda</taxon>
        <taxon>Hexapoda</taxon>
        <taxon>Insecta</taxon>
        <taxon>Pterygota</taxon>
        <taxon>Neoptera</taxon>
        <taxon>Endopterygota</taxon>
        <taxon>Coleoptera</taxon>
        <taxon>Polyphaga</taxon>
        <taxon>Scarabaeiformia</taxon>
        <taxon>Scarabaeidae</taxon>
        <taxon>Rutelinae</taxon>
        <taxon>Popillia</taxon>
    </lineage>
</organism>
<evidence type="ECO:0000313" key="2">
    <source>
        <dbReference type="EMBL" id="KAK9702265.1"/>
    </source>
</evidence>